<dbReference type="EMBL" id="LFNT01000059">
    <property type="protein sequence ID" value="KMS69493.1"/>
    <property type="molecule type" value="Genomic_DNA"/>
</dbReference>
<sequence>MHLTQENDVVTGSDKGLPEDIADTLRGRIREGELKKGDKLPTQAQLAEEFGVERGAVRQALRMLQRDGLLSNTGKGSPPRIAEAAAPEPDVPQQTTAILHTCLERAFEAREVLIDVLCFTAETLILALARPLRLIHQGRLRPESIQLRCLVPARGLALAFPVPVEEGDAARARAIHRELMDQRDSQLRVLRSTLKRLTREGGNRVGDVRVTYKELPFTTPVKLYLLNGEEAVFGYYQVGERPRETAGGEIQTYDVSGHKAMLFPFPGNRGGRDGAFAEESQKWFNALWGTIATDLTLSE</sequence>
<protein>
    <submittedName>
        <fullName evidence="6">GntR family transcriptional regulator</fullName>
    </submittedName>
</protein>
<accession>A0A0J7Z2H4</accession>
<gene>
    <name evidence="6" type="ORF">ACM01_34810</name>
</gene>
<dbReference type="OrthoDB" id="7363114at2"/>
<evidence type="ECO:0000256" key="2">
    <source>
        <dbReference type="ARBA" id="ARBA00023125"/>
    </source>
</evidence>
<evidence type="ECO:0000256" key="4">
    <source>
        <dbReference type="SAM" id="MobiDB-lite"/>
    </source>
</evidence>
<keyword evidence="1" id="KW-0805">Transcription regulation</keyword>
<keyword evidence="2" id="KW-0238">DNA-binding</keyword>
<evidence type="ECO:0000256" key="3">
    <source>
        <dbReference type="ARBA" id="ARBA00023163"/>
    </source>
</evidence>
<feature type="domain" description="HTH gntR-type" evidence="5">
    <location>
        <begin position="15"/>
        <end position="84"/>
    </location>
</feature>
<dbReference type="InterPro" id="IPR036390">
    <property type="entry name" value="WH_DNA-bd_sf"/>
</dbReference>
<dbReference type="CDD" id="cd07377">
    <property type="entry name" value="WHTH_GntR"/>
    <property type="match status" value="1"/>
</dbReference>
<feature type="region of interest" description="Disordered" evidence="4">
    <location>
        <begin position="1"/>
        <end position="21"/>
    </location>
</feature>
<dbReference type="PRINTS" id="PR00035">
    <property type="entry name" value="HTHGNTR"/>
</dbReference>
<feature type="compositionally biased region" description="Low complexity" evidence="4">
    <location>
        <begin position="78"/>
        <end position="88"/>
    </location>
</feature>
<feature type="region of interest" description="Disordered" evidence="4">
    <location>
        <begin position="68"/>
        <end position="89"/>
    </location>
</feature>
<proteinExistence type="predicted"/>
<name>A0A0J7Z2H4_STRVR</name>
<dbReference type="PANTHER" id="PTHR44846:SF17">
    <property type="entry name" value="GNTR-FAMILY TRANSCRIPTIONAL REGULATOR"/>
    <property type="match status" value="1"/>
</dbReference>
<dbReference type="GO" id="GO:0045892">
    <property type="term" value="P:negative regulation of DNA-templated transcription"/>
    <property type="evidence" value="ECO:0007669"/>
    <property type="project" value="TreeGrafter"/>
</dbReference>
<dbReference type="PATRIC" id="fig|1938.3.peg.7258"/>
<dbReference type="InterPro" id="IPR000524">
    <property type="entry name" value="Tscrpt_reg_HTH_GntR"/>
</dbReference>
<comment type="caution">
    <text evidence="6">The sequence shown here is derived from an EMBL/GenBank/DDBJ whole genome shotgun (WGS) entry which is preliminary data.</text>
</comment>
<feature type="compositionally biased region" description="Polar residues" evidence="4">
    <location>
        <begin position="1"/>
        <end position="10"/>
    </location>
</feature>
<evidence type="ECO:0000313" key="6">
    <source>
        <dbReference type="EMBL" id="KMS69493.1"/>
    </source>
</evidence>
<dbReference type="SUPFAM" id="SSF46785">
    <property type="entry name" value="Winged helix' DNA-binding domain"/>
    <property type="match status" value="1"/>
</dbReference>
<dbReference type="PANTHER" id="PTHR44846">
    <property type="entry name" value="MANNOSYL-D-GLYCERATE TRANSPORT/METABOLISM SYSTEM REPRESSOR MNGR-RELATED"/>
    <property type="match status" value="1"/>
</dbReference>
<dbReference type="Pfam" id="PF00392">
    <property type="entry name" value="GntR"/>
    <property type="match status" value="1"/>
</dbReference>
<dbReference type="InterPro" id="IPR036388">
    <property type="entry name" value="WH-like_DNA-bd_sf"/>
</dbReference>
<dbReference type="Proteomes" id="UP000037432">
    <property type="component" value="Unassembled WGS sequence"/>
</dbReference>
<dbReference type="AlphaFoldDB" id="A0A0J7Z2H4"/>
<evidence type="ECO:0000313" key="7">
    <source>
        <dbReference type="Proteomes" id="UP000037432"/>
    </source>
</evidence>
<reference evidence="6 7" key="1">
    <citation type="submission" date="2015-06" db="EMBL/GenBank/DDBJ databases">
        <authorList>
            <person name="Ju K.-S."/>
            <person name="Doroghazi J.R."/>
            <person name="Metcalf W.W."/>
        </authorList>
    </citation>
    <scope>NUCLEOTIDE SEQUENCE [LARGE SCALE GENOMIC DNA]</scope>
    <source>
        <strain evidence="6 7">NRRL 3414</strain>
    </source>
</reference>
<evidence type="ECO:0000256" key="1">
    <source>
        <dbReference type="ARBA" id="ARBA00023015"/>
    </source>
</evidence>
<dbReference type="GO" id="GO:0003700">
    <property type="term" value="F:DNA-binding transcription factor activity"/>
    <property type="evidence" value="ECO:0007669"/>
    <property type="project" value="InterPro"/>
</dbReference>
<dbReference type="GO" id="GO:0003677">
    <property type="term" value="F:DNA binding"/>
    <property type="evidence" value="ECO:0007669"/>
    <property type="project" value="UniProtKB-KW"/>
</dbReference>
<dbReference type="PROSITE" id="PS50949">
    <property type="entry name" value="HTH_GNTR"/>
    <property type="match status" value="1"/>
</dbReference>
<keyword evidence="3" id="KW-0804">Transcription</keyword>
<organism evidence="6 7">
    <name type="scientific">Streptomyces viridochromogenes</name>
    <dbReference type="NCBI Taxonomy" id="1938"/>
    <lineage>
        <taxon>Bacteria</taxon>
        <taxon>Bacillati</taxon>
        <taxon>Actinomycetota</taxon>
        <taxon>Actinomycetes</taxon>
        <taxon>Kitasatosporales</taxon>
        <taxon>Streptomycetaceae</taxon>
        <taxon>Streptomyces</taxon>
    </lineage>
</organism>
<evidence type="ECO:0000259" key="5">
    <source>
        <dbReference type="PROSITE" id="PS50949"/>
    </source>
</evidence>
<dbReference type="SMART" id="SM00345">
    <property type="entry name" value="HTH_GNTR"/>
    <property type="match status" value="1"/>
</dbReference>
<dbReference type="InterPro" id="IPR050679">
    <property type="entry name" value="Bact_HTH_transcr_reg"/>
</dbReference>
<dbReference type="RefSeq" id="WP_048585399.1">
    <property type="nucleotide sequence ID" value="NZ_LFNT01000059.1"/>
</dbReference>
<dbReference type="Gene3D" id="1.10.10.10">
    <property type="entry name" value="Winged helix-like DNA-binding domain superfamily/Winged helix DNA-binding domain"/>
    <property type="match status" value="1"/>
</dbReference>